<dbReference type="SMART" id="SM00494">
    <property type="entry name" value="ChtBD2"/>
    <property type="match status" value="1"/>
</dbReference>
<evidence type="ECO:0000313" key="4">
    <source>
        <dbReference type="Proteomes" id="UP000759131"/>
    </source>
</evidence>
<feature type="region of interest" description="Disordered" evidence="1">
    <location>
        <begin position="1"/>
        <end position="64"/>
    </location>
</feature>
<dbReference type="GO" id="GO:0005576">
    <property type="term" value="C:extracellular region"/>
    <property type="evidence" value="ECO:0007669"/>
    <property type="project" value="InterPro"/>
</dbReference>
<name>A0A7R9L1E6_9ACAR</name>
<dbReference type="GO" id="GO:0008061">
    <property type="term" value="F:chitin binding"/>
    <property type="evidence" value="ECO:0007669"/>
    <property type="project" value="InterPro"/>
</dbReference>
<feature type="compositionally biased region" description="Basic residues" evidence="1">
    <location>
        <begin position="366"/>
        <end position="381"/>
    </location>
</feature>
<evidence type="ECO:0000259" key="2">
    <source>
        <dbReference type="PROSITE" id="PS50940"/>
    </source>
</evidence>
<feature type="domain" description="Chitin-binding type-2" evidence="2">
    <location>
        <begin position="65"/>
        <end position="121"/>
    </location>
</feature>
<dbReference type="EMBL" id="OC866799">
    <property type="protein sequence ID" value="CAD7633155.1"/>
    <property type="molecule type" value="Genomic_DNA"/>
</dbReference>
<dbReference type="InterPro" id="IPR002557">
    <property type="entry name" value="Chitin-bd_dom"/>
</dbReference>
<sequence>PTQQQGRRAPSSAAASQSSAQNVGNRRGSQPSAPQPSQSRGGPQSQPASDDEDEDKDTDSNGEVRFVCPKADGLFPDPNSCRKFMLCGSWKAWSQTCPPSLYFDGKLKYCTFKTPQLTCGPVSEEETRKEELERNQDKLLTCDTTQCQLPNCFCSEEGTSIPGGLNANETPQMVLVNFSGALNELVFELYKKVLGYTNKFGANQNRHNPNGCGIKATFFINHEYSNYAQIQWLAAQGHEIAMHSITHRLPEIWWTDNANYSDWAEEMIGIREIILANSGSSSVPAVSRETLVGMRAPYIKPGGDPMFEMASDFGLLYDSSVVAPKGTPPFWPFTWDYRQPFDCHNNKKSSEEKKAVDGDDILGRQSRGRQKRSAKKPKNQKKTTFADKKTNDKTVDRKHRVRRNSPFLGRPLKCPTKAYPGLWEIPVNPLWNEYNTCYHADQCVFPHATDDDDIDDITDFLKENFERHYNNNRAPFQLNFHVTWFTQKGHVKALNRFFDYLSTLKDTYFVTYQQLIQWMKEPKRLNELNFKCENATATTCTRPHTCVVKHYLDKDLSAATEDNYNKADTRYMPVCHSSTCPQQYQWFGNHAGKKGHFKTIMQLVDDAVGPEGATN</sequence>
<feature type="compositionally biased region" description="Basic and acidic residues" evidence="1">
    <location>
        <begin position="384"/>
        <end position="395"/>
    </location>
</feature>
<dbReference type="InterPro" id="IPR052740">
    <property type="entry name" value="CE4"/>
</dbReference>
<dbReference type="EMBL" id="CAJPIZ010012224">
    <property type="protein sequence ID" value="CAG2113585.1"/>
    <property type="molecule type" value="Genomic_DNA"/>
</dbReference>
<dbReference type="OrthoDB" id="504708at2759"/>
<accession>A0A7R9L1E6</accession>
<dbReference type="InterPro" id="IPR011330">
    <property type="entry name" value="Glyco_hydro/deAcase_b/a-brl"/>
</dbReference>
<proteinExistence type="predicted"/>
<protein>
    <recommendedName>
        <fullName evidence="2">Chitin-binding type-2 domain-containing protein</fullName>
    </recommendedName>
</protein>
<dbReference type="SUPFAM" id="SSF88713">
    <property type="entry name" value="Glycoside hydrolase/deacetylase"/>
    <property type="match status" value="1"/>
</dbReference>
<dbReference type="Proteomes" id="UP000759131">
    <property type="component" value="Unassembled WGS sequence"/>
</dbReference>
<gene>
    <name evidence="3" type="ORF">OSB1V03_LOCUS13554</name>
</gene>
<dbReference type="Gene3D" id="3.20.20.370">
    <property type="entry name" value="Glycoside hydrolase/deacetylase"/>
    <property type="match status" value="1"/>
</dbReference>
<reference evidence="3" key="1">
    <citation type="submission" date="2020-11" db="EMBL/GenBank/DDBJ databases">
        <authorList>
            <person name="Tran Van P."/>
        </authorList>
    </citation>
    <scope>NUCLEOTIDE SEQUENCE</scope>
</reference>
<dbReference type="GO" id="GO:0005975">
    <property type="term" value="P:carbohydrate metabolic process"/>
    <property type="evidence" value="ECO:0007669"/>
    <property type="project" value="InterPro"/>
</dbReference>
<dbReference type="Gene3D" id="3.20.20.80">
    <property type="entry name" value="Glycosidases"/>
    <property type="match status" value="1"/>
</dbReference>
<feature type="region of interest" description="Disordered" evidence="1">
    <location>
        <begin position="346"/>
        <end position="408"/>
    </location>
</feature>
<organism evidence="3">
    <name type="scientific">Medioppia subpectinata</name>
    <dbReference type="NCBI Taxonomy" id="1979941"/>
    <lineage>
        <taxon>Eukaryota</taxon>
        <taxon>Metazoa</taxon>
        <taxon>Ecdysozoa</taxon>
        <taxon>Arthropoda</taxon>
        <taxon>Chelicerata</taxon>
        <taxon>Arachnida</taxon>
        <taxon>Acari</taxon>
        <taxon>Acariformes</taxon>
        <taxon>Sarcoptiformes</taxon>
        <taxon>Oribatida</taxon>
        <taxon>Brachypylina</taxon>
        <taxon>Oppioidea</taxon>
        <taxon>Oppiidae</taxon>
        <taxon>Medioppia</taxon>
    </lineage>
</organism>
<feature type="compositionally biased region" description="Basic and acidic residues" evidence="1">
    <location>
        <begin position="346"/>
        <end position="357"/>
    </location>
</feature>
<feature type="compositionally biased region" description="Low complexity" evidence="1">
    <location>
        <begin position="1"/>
        <end position="48"/>
    </location>
</feature>
<dbReference type="AlphaFoldDB" id="A0A7R9L1E6"/>
<dbReference type="PROSITE" id="PS50940">
    <property type="entry name" value="CHIT_BIND_II"/>
    <property type="match status" value="1"/>
</dbReference>
<evidence type="ECO:0000313" key="3">
    <source>
        <dbReference type="EMBL" id="CAD7633155.1"/>
    </source>
</evidence>
<dbReference type="InterPro" id="IPR036508">
    <property type="entry name" value="Chitin-bd_dom_sf"/>
</dbReference>
<dbReference type="SUPFAM" id="SSF57625">
    <property type="entry name" value="Invertebrate chitin-binding proteins"/>
    <property type="match status" value="1"/>
</dbReference>
<dbReference type="PANTHER" id="PTHR45985:SF3">
    <property type="entry name" value="CHITIN DEACETYLASE-LIKE 4"/>
    <property type="match status" value="1"/>
</dbReference>
<evidence type="ECO:0000256" key="1">
    <source>
        <dbReference type="SAM" id="MobiDB-lite"/>
    </source>
</evidence>
<dbReference type="PANTHER" id="PTHR45985">
    <property type="match status" value="1"/>
</dbReference>
<keyword evidence="4" id="KW-1185">Reference proteome</keyword>
<dbReference type="Pfam" id="PF01607">
    <property type="entry name" value="CBM_14"/>
    <property type="match status" value="1"/>
</dbReference>
<feature type="non-terminal residue" evidence="3">
    <location>
        <position position="615"/>
    </location>
</feature>